<keyword evidence="4" id="KW-0349">Heme</keyword>
<evidence type="ECO:0000256" key="6">
    <source>
        <dbReference type="ARBA" id="ARBA00022982"/>
    </source>
</evidence>
<keyword evidence="10" id="KW-1185">Reference proteome</keyword>
<keyword evidence="5" id="KW-0479">Metal-binding</keyword>
<evidence type="ECO:0000256" key="7">
    <source>
        <dbReference type="ARBA" id="ARBA00023004"/>
    </source>
</evidence>
<dbReference type="GO" id="GO:0046872">
    <property type="term" value="F:metal ion binding"/>
    <property type="evidence" value="ECO:0007669"/>
    <property type="project" value="UniProtKB-KW"/>
</dbReference>
<name>A0A227KQ81_9BURK</name>
<accession>A0A227KQ81</accession>
<dbReference type="GO" id="GO:0030313">
    <property type="term" value="C:cell envelope"/>
    <property type="evidence" value="ECO:0007669"/>
    <property type="project" value="UniProtKB-SubCell"/>
</dbReference>
<dbReference type="EMBL" id="NHMP01000002">
    <property type="protein sequence ID" value="OXE50404.1"/>
    <property type="molecule type" value="Genomic_DNA"/>
</dbReference>
<evidence type="ECO:0000256" key="3">
    <source>
        <dbReference type="ARBA" id="ARBA00022448"/>
    </source>
</evidence>
<keyword evidence="6" id="KW-0249">Electron transport</keyword>
<dbReference type="AlphaFoldDB" id="A0A227KQ81"/>
<sequence length="112" mass="11996">MVSAQGLSSMKAHDKLGVTCEQCHGTKAPMAAPDEKQCLACHANSGGHYRGTKLDASGFGVPKVYMESGRERPAAIHDSHSGPVRCTVCHTAHKAPPKMYCNNCHSFDVKTK</sequence>
<reference evidence="10" key="1">
    <citation type="submission" date="2017-05" db="EMBL/GenBank/DDBJ databases">
        <title>Improved OligoMM genomes.</title>
        <authorList>
            <person name="Garzetti D."/>
        </authorList>
    </citation>
    <scope>NUCLEOTIDE SEQUENCE [LARGE SCALE GENOMIC DNA]</scope>
    <source>
        <strain evidence="10">YL45</strain>
    </source>
</reference>
<proteinExistence type="predicted"/>
<evidence type="ECO:0000256" key="1">
    <source>
        <dbReference type="ARBA" id="ARBA00001926"/>
    </source>
</evidence>
<evidence type="ECO:0000313" key="10">
    <source>
        <dbReference type="Proteomes" id="UP000214610"/>
    </source>
</evidence>
<dbReference type="Proteomes" id="UP000214610">
    <property type="component" value="Unassembled WGS sequence"/>
</dbReference>
<dbReference type="InterPro" id="IPR012286">
    <property type="entry name" value="Tetrahaem_cytochrome"/>
</dbReference>
<dbReference type="SUPFAM" id="SSF48695">
    <property type="entry name" value="Multiheme cytochromes"/>
    <property type="match status" value="1"/>
</dbReference>
<protein>
    <recommendedName>
        <fullName evidence="8">Tetrahaem cytochrome domain-containing protein</fullName>
    </recommendedName>
</protein>
<keyword evidence="7" id="KW-0408">Iron</keyword>
<evidence type="ECO:0000313" key="9">
    <source>
        <dbReference type="EMBL" id="OXE50404.1"/>
    </source>
</evidence>
<dbReference type="Gene3D" id="1.10.1130.10">
    <property type="entry name" value="Flavocytochrome C3, Chain A"/>
    <property type="match status" value="1"/>
</dbReference>
<organism evidence="9 10">
    <name type="scientific">Turicimonas muris</name>
    <dbReference type="NCBI Taxonomy" id="1796652"/>
    <lineage>
        <taxon>Bacteria</taxon>
        <taxon>Pseudomonadati</taxon>
        <taxon>Pseudomonadota</taxon>
        <taxon>Betaproteobacteria</taxon>
        <taxon>Burkholderiales</taxon>
        <taxon>Sutterellaceae</taxon>
        <taxon>Turicimonas</taxon>
    </lineage>
</organism>
<comment type="caution">
    <text evidence="9">The sequence shown here is derived from an EMBL/GenBank/DDBJ whole genome shotgun (WGS) entry which is preliminary data.</text>
</comment>
<feature type="domain" description="Tetrahaem cytochrome" evidence="8">
    <location>
        <begin position="12"/>
        <end position="106"/>
    </location>
</feature>
<evidence type="ECO:0000256" key="2">
    <source>
        <dbReference type="ARBA" id="ARBA00004196"/>
    </source>
</evidence>
<comment type="subcellular location">
    <subcellularLocation>
        <location evidence="2">Cell envelope</location>
    </subcellularLocation>
</comment>
<evidence type="ECO:0000256" key="5">
    <source>
        <dbReference type="ARBA" id="ARBA00022723"/>
    </source>
</evidence>
<comment type="cofactor">
    <cofactor evidence="1">
        <name>heme c</name>
        <dbReference type="ChEBI" id="CHEBI:61717"/>
    </cofactor>
</comment>
<gene>
    <name evidence="9" type="ORF">ADH67_03715</name>
</gene>
<keyword evidence="3" id="KW-0813">Transport</keyword>
<dbReference type="InterPro" id="IPR036280">
    <property type="entry name" value="Multihaem_cyt_sf"/>
</dbReference>
<evidence type="ECO:0000259" key="8">
    <source>
        <dbReference type="Pfam" id="PF14537"/>
    </source>
</evidence>
<evidence type="ECO:0000256" key="4">
    <source>
        <dbReference type="ARBA" id="ARBA00022617"/>
    </source>
</evidence>
<dbReference type="Pfam" id="PF14537">
    <property type="entry name" value="Cytochrom_c3_2"/>
    <property type="match status" value="1"/>
</dbReference>